<comment type="caution">
    <text evidence="1">The sequence shown here is derived from an EMBL/GenBank/DDBJ whole genome shotgun (WGS) entry which is preliminary data.</text>
</comment>
<proteinExistence type="predicted"/>
<organism evidence="1 2">
    <name type="scientific">Portunus trituberculatus</name>
    <name type="common">Swimming crab</name>
    <name type="synonym">Neptunus trituberculatus</name>
    <dbReference type="NCBI Taxonomy" id="210409"/>
    <lineage>
        <taxon>Eukaryota</taxon>
        <taxon>Metazoa</taxon>
        <taxon>Ecdysozoa</taxon>
        <taxon>Arthropoda</taxon>
        <taxon>Crustacea</taxon>
        <taxon>Multicrustacea</taxon>
        <taxon>Malacostraca</taxon>
        <taxon>Eumalacostraca</taxon>
        <taxon>Eucarida</taxon>
        <taxon>Decapoda</taxon>
        <taxon>Pleocyemata</taxon>
        <taxon>Brachyura</taxon>
        <taxon>Eubrachyura</taxon>
        <taxon>Portunoidea</taxon>
        <taxon>Portunidae</taxon>
        <taxon>Portuninae</taxon>
        <taxon>Portunus</taxon>
    </lineage>
</organism>
<protein>
    <submittedName>
        <fullName evidence="1">Uncharacterized protein</fullName>
    </submittedName>
</protein>
<gene>
    <name evidence="1" type="ORF">E2C01_099170</name>
</gene>
<dbReference type="AlphaFoldDB" id="A0A5B7KEQ5"/>
<accession>A0A5B7KEQ5</accession>
<dbReference type="Proteomes" id="UP000324222">
    <property type="component" value="Unassembled WGS sequence"/>
</dbReference>
<keyword evidence="2" id="KW-1185">Reference proteome</keyword>
<sequence>MSGCCDQTSTMCDKTTPLNLTRPGNSVSIPVQSLPLVKHHGGDLSPSLSIPALKLVSSSKLNQTPNS</sequence>
<name>A0A5B7KEQ5_PORTR</name>
<evidence type="ECO:0000313" key="1">
    <source>
        <dbReference type="EMBL" id="MPD03529.1"/>
    </source>
</evidence>
<evidence type="ECO:0000313" key="2">
    <source>
        <dbReference type="Proteomes" id="UP000324222"/>
    </source>
</evidence>
<dbReference type="EMBL" id="VSRR010136534">
    <property type="protein sequence ID" value="MPD03529.1"/>
    <property type="molecule type" value="Genomic_DNA"/>
</dbReference>
<reference evidence="1 2" key="1">
    <citation type="submission" date="2019-05" db="EMBL/GenBank/DDBJ databases">
        <title>Another draft genome of Portunus trituberculatus and its Hox gene families provides insights of decapod evolution.</title>
        <authorList>
            <person name="Jeong J.-H."/>
            <person name="Song I."/>
            <person name="Kim S."/>
            <person name="Choi T."/>
            <person name="Kim D."/>
            <person name="Ryu S."/>
            <person name="Kim W."/>
        </authorList>
    </citation>
    <scope>NUCLEOTIDE SEQUENCE [LARGE SCALE GENOMIC DNA]</scope>
    <source>
        <tissue evidence="1">Muscle</tissue>
    </source>
</reference>